<comment type="caution">
    <text evidence="5">The sequence shown here is derived from an EMBL/GenBank/DDBJ whole genome shotgun (WGS) entry which is preliminary data.</text>
</comment>
<dbReference type="GO" id="GO:0046872">
    <property type="term" value="F:metal ion binding"/>
    <property type="evidence" value="ECO:0007669"/>
    <property type="project" value="UniProtKB-KW"/>
</dbReference>
<reference evidence="5" key="1">
    <citation type="journal article" date="2020" name="mSystems">
        <title>Genome- and Community-Level Interaction Insights into Carbon Utilization and Element Cycling Functions of Hydrothermarchaeota in Hydrothermal Sediment.</title>
        <authorList>
            <person name="Zhou Z."/>
            <person name="Liu Y."/>
            <person name="Xu W."/>
            <person name="Pan J."/>
            <person name="Luo Z.H."/>
            <person name="Li M."/>
        </authorList>
    </citation>
    <scope>NUCLEOTIDE SEQUENCE [LARGE SCALE GENOMIC DNA]</scope>
    <source>
        <strain evidence="5">SpSt-747</strain>
    </source>
</reference>
<dbReference type="PROSITE" id="PS00198">
    <property type="entry name" value="4FE4S_FER_1"/>
    <property type="match status" value="1"/>
</dbReference>
<dbReference type="AlphaFoldDB" id="A0A7V3YHA8"/>
<dbReference type="PANTHER" id="PTHR40447:SF1">
    <property type="entry name" value="ANAEROBIC SULFITE REDUCTASE SUBUNIT A"/>
    <property type="match status" value="1"/>
</dbReference>
<keyword evidence="2" id="KW-0408">Iron</keyword>
<dbReference type="InterPro" id="IPR017896">
    <property type="entry name" value="4Fe4S_Fe-S-bd"/>
</dbReference>
<name>A0A7V3YHA8_9BACT</name>
<gene>
    <name evidence="5" type="ORF">ENV30_06945</name>
</gene>
<evidence type="ECO:0000313" key="5">
    <source>
        <dbReference type="EMBL" id="HGI31025.1"/>
    </source>
</evidence>
<feature type="domain" description="4Fe-4S ferredoxin-type" evidence="4">
    <location>
        <begin position="195"/>
        <end position="227"/>
    </location>
</feature>
<dbReference type="PANTHER" id="PTHR40447">
    <property type="entry name" value="ANAEROBIC SULFITE REDUCTASE SUBUNIT A"/>
    <property type="match status" value="1"/>
</dbReference>
<evidence type="ECO:0000256" key="3">
    <source>
        <dbReference type="ARBA" id="ARBA00023014"/>
    </source>
</evidence>
<organism evidence="5">
    <name type="scientific">Candidatus Caldatribacterium californiense</name>
    <dbReference type="NCBI Taxonomy" id="1454726"/>
    <lineage>
        <taxon>Bacteria</taxon>
        <taxon>Pseudomonadati</taxon>
        <taxon>Atribacterota</taxon>
        <taxon>Atribacteria</taxon>
        <taxon>Atribacterales</taxon>
        <taxon>Candidatus Caldatribacteriaceae</taxon>
        <taxon>Candidatus Caldatribacterium</taxon>
    </lineage>
</organism>
<evidence type="ECO:0000259" key="4">
    <source>
        <dbReference type="PROSITE" id="PS51379"/>
    </source>
</evidence>
<proteinExistence type="predicted"/>
<dbReference type="SUPFAM" id="SSF46548">
    <property type="entry name" value="alpha-helical ferredoxin"/>
    <property type="match status" value="1"/>
</dbReference>
<evidence type="ECO:0000256" key="2">
    <source>
        <dbReference type="ARBA" id="ARBA00023004"/>
    </source>
</evidence>
<accession>A0A7V3YHA8</accession>
<keyword evidence="1" id="KW-0479">Metal-binding</keyword>
<dbReference type="EMBL" id="DTFV01000100">
    <property type="protein sequence ID" value="HGI31025.1"/>
    <property type="molecule type" value="Genomic_DNA"/>
</dbReference>
<dbReference type="Gene3D" id="1.10.1060.10">
    <property type="entry name" value="Alpha-helical ferredoxin"/>
    <property type="match status" value="1"/>
</dbReference>
<protein>
    <recommendedName>
        <fullName evidence="4">4Fe-4S ferredoxin-type domain-containing protein</fullName>
    </recommendedName>
</protein>
<dbReference type="InterPro" id="IPR009051">
    <property type="entry name" value="Helical_ferredxn"/>
</dbReference>
<dbReference type="GO" id="GO:0051536">
    <property type="term" value="F:iron-sulfur cluster binding"/>
    <property type="evidence" value="ECO:0007669"/>
    <property type="project" value="UniProtKB-KW"/>
</dbReference>
<keyword evidence="3" id="KW-0411">Iron-sulfur</keyword>
<dbReference type="InterPro" id="IPR017900">
    <property type="entry name" value="4Fe4S_Fe_S_CS"/>
</dbReference>
<dbReference type="PROSITE" id="PS51379">
    <property type="entry name" value="4FE4S_FER_2"/>
    <property type="match status" value="2"/>
</dbReference>
<dbReference type="Pfam" id="PF17179">
    <property type="entry name" value="Fer4_22"/>
    <property type="match status" value="1"/>
</dbReference>
<feature type="domain" description="4Fe-4S ferredoxin-type" evidence="4">
    <location>
        <begin position="273"/>
        <end position="305"/>
    </location>
</feature>
<evidence type="ECO:0000256" key="1">
    <source>
        <dbReference type="ARBA" id="ARBA00022723"/>
    </source>
</evidence>
<sequence length="311" mass="34904">MVVTREAFLEWLSRGKTFVTETVARRFHPPFPSVPTPKAVLLPQHEALYRFFWARRTWNVHPLPPEGTPILLLAAPCEVKAVTDVLDAVFLGNAPQDPYYATRRKNLILGALGCTFFEATCFCTRVGGHPLSREGADFFALPLSSGMYFEGEGVSGRPLASSEKEELEALVADLEKTAPPPFPEKTPEYLYEAFGRDIWEDIAWGCLNCGACTFLCPTCFCFDLALEGRLRGAMIRTWDSCMFPKFTLHASSHNPRSHPMQRVRQRILHKFSYHPLRKGVFGCVGCGRCVALCPVNWDIREAVERVVSCAL</sequence>